<keyword evidence="2" id="KW-1185">Reference proteome</keyword>
<dbReference type="EMBL" id="FCNW02000023">
    <property type="protein sequence ID" value="SAL49972.1"/>
    <property type="molecule type" value="Genomic_DNA"/>
</dbReference>
<evidence type="ECO:0000313" key="1">
    <source>
        <dbReference type="EMBL" id="SAL49972.1"/>
    </source>
</evidence>
<protein>
    <recommendedName>
        <fullName evidence="3">SnoaL-like domain-containing protein</fullName>
    </recommendedName>
</protein>
<dbReference type="STRING" id="326474.AWB65_04039"/>
<accession>A0A158I040</accession>
<dbReference type="Proteomes" id="UP000054977">
    <property type="component" value="Unassembled WGS sequence"/>
</dbReference>
<dbReference type="SUPFAM" id="SSF54427">
    <property type="entry name" value="NTF2-like"/>
    <property type="match status" value="1"/>
</dbReference>
<dbReference type="InterPro" id="IPR032710">
    <property type="entry name" value="NTF2-like_dom_sf"/>
</dbReference>
<name>A0A158I040_9BURK</name>
<evidence type="ECO:0008006" key="3">
    <source>
        <dbReference type="Google" id="ProtNLM"/>
    </source>
</evidence>
<dbReference type="Gene3D" id="3.10.450.50">
    <property type="match status" value="1"/>
</dbReference>
<reference evidence="1" key="1">
    <citation type="submission" date="2016-01" db="EMBL/GenBank/DDBJ databases">
        <authorList>
            <person name="Peeters C."/>
        </authorList>
    </citation>
    <scope>NUCLEOTIDE SEQUENCE [LARGE SCALE GENOMIC DNA]</scope>
    <source>
        <strain evidence="1">LMG 22934</strain>
    </source>
</reference>
<organism evidence="1 2">
    <name type="scientific">Caballeronia humi</name>
    <dbReference type="NCBI Taxonomy" id="326474"/>
    <lineage>
        <taxon>Bacteria</taxon>
        <taxon>Pseudomonadati</taxon>
        <taxon>Pseudomonadota</taxon>
        <taxon>Betaproteobacteria</taxon>
        <taxon>Burkholderiales</taxon>
        <taxon>Burkholderiaceae</taxon>
        <taxon>Caballeronia</taxon>
    </lineage>
</organism>
<comment type="caution">
    <text evidence="1">The sequence shown here is derived from an EMBL/GenBank/DDBJ whole genome shotgun (WGS) entry which is preliminary data.</text>
</comment>
<sequence length="204" mass="22846">MLARGDLEIVVYFISAMSSSSVQSLLECYIRAKDQNQPDLIHDCFAADAEVTFSIATDAIDFPHRVIGASAIARTLVTDFGERFDRCRTYYVCAAPEANEEGICTMPWVVAMRQKDNESLRLGKGTYAWRISSVPGEVDRIIGLHIAIERMDLIDDPGAVKLRTLQESLTYPWLPPTALAECMELFLANHPDPAVLAFWQPSRY</sequence>
<evidence type="ECO:0000313" key="2">
    <source>
        <dbReference type="Proteomes" id="UP000054977"/>
    </source>
</evidence>
<proteinExistence type="predicted"/>
<gene>
    <name evidence="1" type="ORF">AWB65_04039</name>
</gene>
<dbReference type="RefSeq" id="WP_235007701.1">
    <property type="nucleotide sequence ID" value="NZ_FCNW02000023.1"/>
</dbReference>
<dbReference type="AlphaFoldDB" id="A0A158I040"/>